<dbReference type="EMBL" id="CP000319">
    <property type="protein sequence ID" value="ABE63708.1"/>
    <property type="molecule type" value="Genomic_DNA"/>
</dbReference>
<evidence type="ECO:0000256" key="1">
    <source>
        <dbReference type="SAM" id="SignalP"/>
    </source>
</evidence>
<dbReference type="KEGG" id="nha:Nham_2942"/>
<protein>
    <submittedName>
        <fullName evidence="2">Uncharacterized protein</fullName>
    </submittedName>
</protein>
<name>Q1QJ89_NITHX</name>
<dbReference type="HOGENOM" id="CLU_1738582_0_0_5"/>
<evidence type="ECO:0000313" key="2">
    <source>
        <dbReference type="EMBL" id="ABE63708.1"/>
    </source>
</evidence>
<sequence length="150" mass="15832">MPKKRAIGFAIRTVFLALAVLLAIEMAAAEDNDLRASVKAPARVAIAPSRDLSQNTSARIVITVTGFMPSPSGPVEAVVLIPCGPEQREIGRFGIFPQQPFTAGRNANAQRFGFAVPDACKIPSQVTIRVEPSAGDGSGAELVIGRAEYE</sequence>
<dbReference type="RefSeq" id="WP_011511371.1">
    <property type="nucleotide sequence ID" value="NC_007964.1"/>
</dbReference>
<evidence type="ECO:0000313" key="3">
    <source>
        <dbReference type="Proteomes" id="UP000001953"/>
    </source>
</evidence>
<keyword evidence="3" id="KW-1185">Reference proteome</keyword>
<feature type="chain" id="PRO_5004195896" evidence="1">
    <location>
        <begin position="30"/>
        <end position="150"/>
    </location>
</feature>
<accession>Q1QJ89</accession>
<gene>
    <name evidence="2" type="ordered locus">Nham_2942</name>
</gene>
<reference evidence="2 3" key="1">
    <citation type="submission" date="2006-03" db="EMBL/GenBank/DDBJ databases">
        <title>Complete sequence of chromosome of Nitrobacter hamburgensis X14.</title>
        <authorList>
            <consortium name="US DOE Joint Genome Institute"/>
            <person name="Copeland A."/>
            <person name="Lucas S."/>
            <person name="Lapidus A."/>
            <person name="Barry K."/>
            <person name="Detter J.C."/>
            <person name="Glavina del Rio T."/>
            <person name="Hammon N."/>
            <person name="Israni S."/>
            <person name="Dalin E."/>
            <person name="Tice H."/>
            <person name="Pitluck S."/>
            <person name="Chain P."/>
            <person name="Malfatti S."/>
            <person name="Shin M."/>
            <person name="Vergez L."/>
            <person name="Schmutz J."/>
            <person name="Larimer F."/>
            <person name="Land M."/>
            <person name="Hauser L."/>
            <person name="Kyrpides N."/>
            <person name="Ivanova N."/>
            <person name="Ward B."/>
            <person name="Arp D."/>
            <person name="Klotz M."/>
            <person name="Stein L."/>
            <person name="O'Mullan G."/>
            <person name="Starkenburg S."/>
            <person name="Sayavedra L."/>
            <person name="Poret-Peterson A.T."/>
            <person name="Gentry M.E."/>
            <person name="Bruce D."/>
            <person name="Richardson P."/>
        </authorList>
    </citation>
    <scope>NUCLEOTIDE SEQUENCE [LARGE SCALE GENOMIC DNA]</scope>
    <source>
        <strain evidence="3">DSM 10229 / NCIMB 13809 / X14</strain>
    </source>
</reference>
<keyword evidence="1" id="KW-0732">Signal</keyword>
<feature type="signal peptide" evidence="1">
    <location>
        <begin position="1"/>
        <end position="29"/>
    </location>
</feature>
<dbReference type="AlphaFoldDB" id="Q1QJ89"/>
<dbReference type="Proteomes" id="UP000001953">
    <property type="component" value="Chromosome"/>
</dbReference>
<organism evidence="2 3">
    <name type="scientific">Nitrobacter hamburgensis (strain DSM 10229 / NCIMB 13809 / X14)</name>
    <dbReference type="NCBI Taxonomy" id="323097"/>
    <lineage>
        <taxon>Bacteria</taxon>
        <taxon>Pseudomonadati</taxon>
        <taxon>Pseudomonadota</taxon>
        <taxon>Alphaproteobacteria</taxon>
        <taxon>Hyphomicrobiales</taxon>
        <taxon>Nitrobacteraceae</taxon>
        <taxon>Nitrobacter</taxon>
    </lineage>
</organism>
<proteinExistence type="predicted"/>